<dbReference type="AlphaFoldDB" id="A0A653DMI3"/>
<keyword evidence="9" id="KW-0175">Coiled coil</keyword>
<evidence type="ECO:0000256" key="9">
    <source>
        <dbReference type="SAM" id="Coils"/>
    </source>
</evidence>
<keyword evidence="4" id="KW-0812">Transmembrane</keyword>
<evidence type="ECO:0000256" key="6">
    <source>
        <dbReference type="ARBA" id="ARBA00023065"/>
    </source>
</evidence>
<name>A0A653DMI3_CALMS</name>
<keyword evidence="6 8" id="KW-0406">Ion transport</keyword>
<dbReference type="InterPro" id="IPR002490">
    <property type="entry name" value="V-ATPase_116kDa_su"/>
</dbReference>
<keyword evidence="5" id="KW-1133">Transmembrane helix</keyword>
<evidence type="ECO:0000256" key="7">
    <source>
        <dbReference type="ARBA" id="ARBA00023136"/>
    </source>
</evidence>
<proteinExistence type="inferred from homology"/>
<comment type="function">
    <text evidence="8">Essential component of the vacuolar proton pump (V-ATPase), a multimeric enzyme that catalyzes the translocation of protons across the membranes. Required for assembly and activity of the V-ATPase.</text>
</comment>
<feature type="non-terminal residue" evidence="10">
    <location>
        <position position="263"/>
    </location>
</feature>
<sequence length="263" mass="30250">MGAMFRSEEMVLAQLFIQPEASYFVISELGETGCSQFRDLNENVNAFQRKFVNEVRRCDEMERKLRYIEAEVRKDNVNIPDVRELPKAPNPREIIDLEAHLEKTEGEIKELSESAVNLKSNYLELTELKHVLEKTQTFFNEQDEVATSFSDSAHKQLIPEESTVGGSIRGRLGFIAGVINRERVPAFERMLWRISRGNVFLRQAEIDKPMEDPTTGNEHYKTVFAAFFQGEQLKTRIKKVCAGFHASLYPCPSTLPERNDMLK</sequence>
<reference evidence="10 11" key="1">
    <citation type="submission" date="2019-01" db="EMBL/GenBank/DDBJ databases">
        <authorList>
            <person name="Sayadi A."/>
        </authorList>
    </citation>
    <scope>NUCLEOTIDE SEQUENCE [LARGE SCALE GENOMIC DNA]</scope>
</reference>
<evidence type="ECO:0000313" key="10">
    <source>
        <dbReference type="EMBL" id="VEN61234.1"/>
    </source>
</evidence>
<comment type="subcellular location">
    <subcellularLocation>
        <location evidence="1">Membrane</location>
        <topology evidence="1">Multi-pass membrane protein</topology>
    </subcellularLocation>
</comment>
<comment type="similarity">
    <text evidence="2 8">Belongs to the V-ATPase 116 kDa subunit family.</text>
</comment>
<evidence type="ECO:0000256" key="2">
    <source>
        <dbReference type="ARBA" id="ARBA00009904"/>
    </source>
</evidence>
<dbReference type="EMBL" id="CAACVG010013094">
    <property type="protein sequence ID" value="VEN61234.1"/>
    <property type="molecule type" value="Genomic_DNA"/>
</dbReference>
<organism evidence="10 11">
    <name type="scientific">Callosobruchus maculatus</name>
    <name type="common">Southern cowpea weevil</name>
    <name type="synonym">Pulse bruchid</name>
    <dbReference type="NCBI Taxonomy" id="64391"/>
    <lineage>
        <taxon>Eukaryota</taxon>
        <taxon>Metazoa</taxon>
        <taxon>Ecdysozoa</taxon>
        <taxon>Arthropoda</taxon>
        <taxon>Hexapoda</taxon>
        <taxon>Insecta</taxon>
        <taxon>Pterygota</taxon>
        <taxon>Neoptera</taxon>
        <taxon>Endopterygota</taxon>
        <taxon>Coleoptera</taxon>
        <taxon>Polyphaga</taxon>
        <taxon>Cucujiformia</taxon>
        <taxon>Chrysomeloidea</taxon>
        <taxon>Chrysomelidae</taxon>
        <taxon>Bruchinae</taxon>
        <taxon>Bruchini</taxon>
        <taxon>Callosobruchus</taxon>
    </lineage>
</organism>
<evidence type="ECO:0000256" key="3">
    <source>
        <dbReference type="ARBA" id="ARBA00022448"/>
    </source>
</evidence>
<evidence type="ECO:0000256" key="8">
    <source>
        <dbReference type="RuleBase" id="RU361189"/>
    </source>
</evidence>
<keyword evidence="8" id="KW-0375">Hydrogen ion transport</keyword>
<dbReference type="OrthoDB" id="10264220at2759"/>
<keyword evidence="7" id="KW-0472">Membrane</keyword>
<accession>A0A653DMI3</accession>
<gene>
    <name evidence="10" type="ORF">CALMAC_LOCUS18697</name>
</gene>
<dbReference type="PANTHER" id="PTHR11629">
    <property type="entry name" value="VACUOLAR PROTON ATPASES"/>
    <property type="match status" value="1"/>
</dbReference>
<keyword evidence="3 8" id="KW-0813">Transport</keyword>
<feature type="coiled-coil region" evidence="9">
    <location>
        <begin position="94"/>
        <end position="128"/>
    </location>
</feature>
<dbReference type="GO" id="GO:0016471">
    <property type="term" value="C:vacuolar proton-transporting V-type ATPase complex"/>
    <property type="evidence" value="ECO:0007669"/>
    <property type="project" value="TreeGrafter"/>
</dbReference>
<dbReference type="GO" id="GO:0046961">
    <property type="term" value="F:proton-transporting ATPase activity, rotational mechanism"/>
    <property type="evidence" value="ECO:0007669"/>
    <property type="project" value="InterPro"/>
</dbReference>
<dbReference type="GO" id="GO:0005886">
    <property type="term" value="C:plasma membrane"/>
    <property type="evidence" value="ECO:0007669"/>
    <property type="project" value="TreeGrafter"/>
</dbReference>
<dbReference type="PANTHER" id="PTHR11629:SF61">
    <property type="entry name" value="V-TYPE PROTON ATPASE SUBUNIT A"/>
    <property type="match status" value="1"/>
</dbReference>
<keyword evidence="11" id="KW-1185">Reference proteome</keyword>
<evidence type="ECO:0000256" key="1">
    <source>
        <dbReference type="ARBA" id="ARBA00004141"/>
    </source>
</evidence>
<evidence type="ECO:0000256" key="4">
    <source>
        <dbReference type="ARBA" id="ARBA00022692"/>
    </source>
</evidence>
<evidence type="ECO:0000256" key="5">
    <source>
        <dbReference type="ARBA" id="ARBA00022989"/>
    </source>
</evidence>
<dbReference type="GO" id="GO:0033179">
    <property type="term" value="C:proton-transporting V-type ATPase, V0 domain"/>
    <property type="evidence" value="ECO:0007669"/>
    <property type="project" value="InterPro"/>
</dbReference>
<protein>
    <recommendedName>
        <fullName evidence="8">V-type proton ATPase subunit a</fullName>
    </recommendedName>
</protein>
<evidence type="ECO:0000313" key="11">
    <source>
        <dbReference type="Proteomes" id="UP000410492"/>
    </source>
</evidence>
<dbReference type="Pfam" id="PF01496">
    <property type="entry name" value="V_ATPase_I"/>
    <property type="match status" value="1"/>
</dbReference>
<dbReference type="Proteomes" id="UP000410492">
    <property type="component" value="Unassembled WGS sequence"/>
</dbReference>
<dbReference type="GO" id="GO:0007035">
    <property type="term" value="P:vacuolar acidification"/>
    <property type="evidence" value="ECO:0007669"/>
    <property type="project" value="TreeGrafter"/>
</dbReference>
<dbReference type="GO" id="GO:0051117">
    <property type="term" value="F:ATPase binding"/>
    <property type="evidence" value="ECO:0007669"/>
    <property type="project" value="TreeGrafter"/>
</dbReference>